<feature type="domain" description="HTH arsR-type" evidence="1">
    <location>
        <begin position="8"/>
        <end position="102"/>
    </location>
</feature>
<dbReference type="Gene3D" id="1.10.10.10">
    <property type="entry name" value="Winged helix-like DNA-binding domain superfamily/Winged helix DNA-binding domain"/>
    <property type="match status" value="1"/>
</dbReference>
<comment type="caution">
    <text evidence="2">The sequence shown here is derived from an EMBL/GenBank/DDBJ whole genome shotgun (WGS) entry which is preliminary data.</text>
</comment>
<dbReference type="PROSITE" id="PS50987">
    <property type="entry name" value="HTH_ARSR_2"/>
    <property type="match status" value="1"/>
</dbReference>
<dbReference type="InterPro" id="IPR036390">
    <property type="entry name" value="WH_DNA-bd_sf"/>
</dbReference>
<dbReference type="EMBL" id="LGCN01000220">
    <property type="protein sequence ID" value="KOT33988.1"/>
    <property type="molecule type" value="Genomic_DNA"/>
</dbReference>
<evidence type="ECO:0000313" key="3">
    <source>
        <dbReference type="Proteomes" id="UP000037773"/>
    </source>
</evidence>
<gene>
    <name evidence="2" type="ORF">ADK41_27000</name>
</gene>
<keyword evidence="3" id="KW-1185">Reference proteome</keyword>
<dbReference type="CDD" id="cd00090">
    <property type="entry name" value="HTH_ARSR"/>
    <property type="match status" value="1"/>
</dbReference>
<proteinExistence type="predicted"/>
<dbReference type="PATRIC" id="fig|36816.3.peg.5847"/>
<evidence type="ECO:0000313" key="2">
    <source>
        <dbReference type="EMBL" id="KOT33988.1"/>
    </source>
</evidence>
<dbReference type="Pfam" id="PF01022">
    <property type="entry name" value="HTH_5"/>
    <property type="match status" value="1"/>
</dbReference>
<dbReference type="InterPro" id="IPR011991">
    <property type="entry name" value="ArsR-like_HTH"/>
</dbReference>
<dbReference type="GO" id="GO:0003700">
    <property type="term" value="F:DNA-binding transcription factor activity"/>
    <property type="evidence" value="ECO:0007669"/>
    <property type="project" value="InterPro"/>
</dbReference>
<protein>
    <submittedName>
        <fullName evidence="2">ArsR family transcriptional regulator</fullName>
    </submittedName>
</protein>
<evidence type="ECO:0000259" key="1">
    <source>
        <dbReference type="PROSITE" id="PS50987"/>
    </source>
</evidence>
<dbReference type="GO" id="GO:0097063">
    <property type="term" value="F:cadmium ion sensor activity"/>
    <property type="evidence" value="ECO:0007669"/>
    <property type="project" value="TreeGrafter"/>
</dbReference>
<dbReference type="SMART" id="SM00418">
    <property type="entry name" value="HTH_ARSR"/>
    <property type="match status" value="1"/>
</dbReference>
<reference evidence="2 3" key="1">
    <citation type="submission" date="2015-07" db="EMBL/GenBank/DDBJ databases">
        <authorList>
            <person name="Noorani M."/>
        </authorList>
    </citation>
    <scope>NUCLEOTIDE SEQUENCE [LARGE SCALE GENOMIC DNA]</scope>
    <source>
        <strain evidence="2 3">NRRL B-24567</strain>
    </source>
</reference>
<sequence>MCGRGVPTAASGIEAPARFGRALAAPIRCRVLLVLREAPACPADLADRLGISRTRLPNRPACLRDWGLVVTVPDGRRTRYALADARLGRALDDLRTAVVAVGTDRTRVDAGTKGCC</sequence>
<accession>A0A0M8QNT5</accession>
<dbReference type="SUPFAM" id="SSF46785">
    <property type="entry name" value="Winged helix' DNA-binding domain"/>
    <property type="match status" value="1"/>
</dbReference>
<dbReference type="PANTHER" id="PTHR39168:SF2">
    <property type="entry name" value="HTH-TYPE TRANSCRIPTIONAL REGULATOR CMTR"/>
    <property type="match status" value="1"/>
</dbReference>
<dbReference type="PANTHER" id="PTHR39168">
    <property type="entry name" value="TRANSCRIPTIONAL REGULATOR-RELATED"/>
    <property type="match status" value="1"/>
</dbReference>
<dbReference type="InterPro" id="IPR036388">
    <property type="entry name" value="WH-like_DNA-bd_sf"/>
</dbReference>
<organism evidence="2 3">
    <name type="scientific">Streptomyces caelestis</name>
    <dbReference type="NCBI Taxonomy" id="36816"/>
    <lineage>
        <taxon>Bacteria</taxon>
        <taxon>Bacillati</taxon>
        <taxon>Actinomycetota</taxon>
        <taxon>Actinomycetes</taxon>
        <taxon>Kitasatosporales</taxon>
        <taxon>Streptomycetaceae</taxon>
        <taxon>Streptomyces</taxon>
    </lineage>
</organism>
<dbReference type="AlphaFoldDB" id="A0A0M8QNT5"/>
<dbReference type="GO" id="GO:0010288">
    <property type="term" value="P:response to lead ion"/>
    <property type="evidence" value="ECO:0007669"/>
    <property type="project" value="TreeGrafter"/>
</dbReference>
<name>A0A0M8QNT5_9ACTN</name>
<dbReference type="InterPro" id="IPR052543">
    <property type="entry name" value="HTH_Metal-responsive_Reg"/>
</dbReference>
<dbReference type="Proteomes" id="UP000037773">
    <property type="component" value="Unassembled WGS sequence"/>
</dbReference>
<dbReference type="InterPro" id="IPR001845">
    <property type="entry name" value="HTH_ArsR_DNA-bd_dom"/>
</dbReference>
<dbReference type="GO" id="GO:0032791">
    <property type="term" value="F:lead ion binding"/>
    <property type="evidence" value="ECO:0007669"/>
    <property type="project" value="TreeGrafter"/>
</dbReference>
<dbReference type="GO" id="GO:0046686">
    <property type="term" value="P:response to cadmium ion"/>
    <property type="evidence" value="ECO:0007669"/>
    <property type="project" value="TreeGrafter"/>
</dbReference>
<dbReference type="GO" id="GO:0003677">
    <property type="term" value="F:DNA binding"/>
    <property type="evidence" value="ECO:0007669"/>
    <property type="project" value="TreeGrafter"/>
</dbReference>